<organism evidence="1 2">
    <name type="scientific">Penicillium roqueforti (strain FM164)</name>
    <dbReference type="NCBI Taxonomy" id="1365484"/>
    <lineage>
        <taxon>Eukaryota</taxon>
        <taxon>Fungi</taxon>
        <taxon>Dikarya</taxon>
        <taxon>Ascomycota</taxon>
        <taxon>Pezizomycotina</taxon>
        <taxon>Eurotiomycetes</taxon>
        <taxon>Eurotiomycetidae</taxon>
        <taxon>Eurotiales</taxon>
        <taxon>Aspergillaceae</taxon>
        <taxon>Penicillium</taxon>
    </lineage>
</organism>
<dbReference type="EMBL" id="HG792017">
    <property type="protein sequence ID" value="CDM34208.1"/>
    <property type="molecule type" value="Genomic_DNA"/>
</dbReference>
<sequence length="64" mass="7387">MLAAPIPYLPNVYQFRSVSYFSYHYWVLNPDDDKFPHSRKCAGVDRCLPLDTQSNGDLYGMLTV</sequence>
<proteinExistence type="predicted"/>
<dbReference type="AlphaFoldDB" id="W6QBY0"/>
<reference evidence="1" key="1">
    <citation type="journal article" date="2014" name="Nat. Commun.">
        <title>Multiple recent horizontal transfers of a large genomic region in cheese making fungi.</title>
        <authorList>
            <person name="Cheeseman K."/>
            <person name="Ropars J."/>
            <person name="Renault P."/>
            <person name="Dupont J."/>
            <person name="Gouzy J."/>
            <person name="Branca A."/>
            <person name="Abraham A.L."/>
            <person name="Ceppi M."/>
            <person name="Conseiller E."/>
            <person name="Debuchy R."/>
            <person name="Malagnac F."/>
            <person name="Goarin A."/>
            <person name="Silar P."/>
            <person name="Lacoste S."/>
            <person name="Sallet E."/>
            <person name="Bensimon A."/>
            <person name="Giraud T."/>
            <person name="Brygoo Y."/>
        </authorList>
    </citation>
    <scope>NUCLEOTIDE SEQUENCE [LARGE SCALE GENOMIC DNA]</scope>
    <source>
        <strain evidence="1">FM164</strain>
    </source>
</reference>
<name>W6QBY0_PENRF</name>
<gene>
    <name evidence="1" type="ORF">PROQFM164_S03g000932</name>
</gene>
<accession>W6QBY0</accession>
<dbReference type="Proteomes" id="UP000030686">
    <property type="component" value="Unassembled WGS sequence"/>
</dbReference>
<evidence type="ECO:0000313" key="2">
    <source>
        <dbReference type="Proteomes" id="UP000030686"/>
    </source>
</evidence>
<protein>
    <submittedName>
        <fullName evidence="1">Genomic scaffold, ProqFM164S03</fullName>
    </submittedName>
</protein>
<keyword evidence="2" id="KW-1185">Reference proteome</keyword>
<evidence type="ECO:0000313" key="1">
    <source>
        <dbReference type="EMBL" id="CDM34208.1"/>
    </source>
</evidence>